<evidence type="ECO:0000313" key="3">
    <source>
        <dbReference type="Proteomes" id="UP000020492"/>
    </source>
</evidence>
<dbReference type="STRING" id="1476583.DEIPH_ctg069orf0006"/>
<dbReference type="InterPro" id="IPR029068">
    <property type="entry name" value="Glyas_Bleomycin-R_OHBP_Dase"/>
</dbReference>
<accession>A0A016QKW5</accession>
<name>A0A016QKW5_9DEIO</name>
<dbReference type="Gene3D" id="3.10.180.10">
    <property type="entry name" value="2,3-Dihydroxybiphenyl 1,2-Dioxygenase, domain 1"/>
    <property type="match status" value="2"/>
</dbReference>
<gene>
    <name evidence="2" type="ORF">DEIPH_ctg069orf0006</name>
</gene>
<dbReference type="SUPFAM" id="SSF53474">
    <property type="entry name" value="alpha/beta-Hydrolases"/>
    <property type="match status" value="1"/>
</dbReference>
<dbReference type="AlphaFoldDB" id="A0A016QKW5"/>
<dbReference type="PANTHER" id="PTHR36110:SF4">
    <property type="entry name" value="RING-CLEAVING DIOXYGENASE MHQA-RELATED"/>
    <property type="match status" value="1"/>
</dbReference>
<keyword evidence="3" id="KW-1185">Reference proteome</keyword>
<dbReference type="GO" id="GO:0016787">
    <property type="term" value="F:hydrolase activity"/>
    <property type="evidence" value="ECO:0007669"/>
    <property type="project" value="InterPro"/>
</dbReference>
<dbReference type="eggNOG" id="COG0400">
    <property type="taxonomic scope" value="Bacteria"/>
</dbReference>
<evidence type="ECO:0000313" key="2">
    <source>
        <dbReference type="EMBL" id="EYB66805.1"/>
    </source>
</evidence>
<dbReference type="Pfam" id="PF00903">
    <property type="entry name" value="Glyoxalase"/>
    <property type="match status" value="2"/>
</dbReference>
<dbReference type="PATRIC" id="fig|1476583.3.peg.3172"/>
<dbReference type="PANTHER" id="PTHR36110">
    <property type="entry name" value="RING-CLEAVING DIOXYGENASE MHQE-RELATED"/>
    <property type="match status" value="1"/>
</dbReference>
<dbReference type="SUPFAM" id="SSF54593">
    <property type="entry name" value="Glyoxalase/Bleomycin resistance protein/Dihydroxybiphenyl dioxygenase"/>
    <property type="match status" value="1"/>
</dbReference>
<dbReference type="InterPro" id="IPR052537">
    <property type="entry name" value="Extradiol_RC_dioxygenase"/>
</dbReference>
<dbReference type="Pfam" id="PF02230">
    <property type="entry name" value="Abhydrolase_2"/>
    <property type="match status" value="1"/>
</dbReference>
<reference evidence="2 3" key="1">
    <citation type="submission" date="2014-03" db="EMBL/GenBank/DDBJ databases">
        <title>Draft genome sequence of Deinococcus phoenicis 1P10ME.</title>
        <authorList>
            <person name="Stepanov V.G."/>
            <person name="Vaishampayan P."/>
            <person name="Venkateswaran K."/>
            <person name="Fox G.E."/>
        </authorList>
    </citation>
    <scope>NUCLEOTIDE SEQUENCE [LARGE SCALE GENOMIC DNA]</scope>
    <source>
        <strain evidence="2 3">1P10ME</strain>
    </source>
</reference>
<evidence type="ECO:0000259" key="1">
    <source>
        <dbReference type="PROSITE" id="PS51819"/>
    </source>
</evidence>
<protein>
    <recommendedName>
        <fullName evidence="1">VOC domain-containing protein</fullName>
    </recommendedName>
</protein>
<dbReference type="OrthoDB" id="9796570at2"/>
<comment type="caution">
    <text evidence="2">The sequence shown here is derived from an EMBL/GenBank/DDBJ whole genome shotgun (WGS) entry which is preliminary data.</text>
</comment>
<dbReference type="eggNOG" id="COG0346">
    <property type="taxonomic scope" value="Bacteria"/>
</dbReference>
<dbReference type="InterPro" id="IPR003140">
    <property type="entry name" value="PLipase/COase/thioEstase"/>
</dbReference>
<dbReference type="Proteomes" id="UP000020492">
    <property type="component" value="Unassembled WGS sequence"/>
</dbReference>
<organism evidence="2 3">
    <name type="scientific">Deinococcus phoenicis</name>
    <dbReference type="NCBI Taxonomy" id="1476583"/>
    <lineage>
        <taxon>Bacteria</taxon>
        <taxon>Thermotogati</taxon>
        <taxon>Deinococcota</taxon>
        <taxon>Deinococci</taxon>
        <taxon>Deinococcales</taxon>
        <taxon>Deinococcaceae</taxon>
        <taxon>Deinococcus</taxon>
    </lineage>
</organism>
<dbReference type="Gene3D" id="3.40.50.1820">
    <property type="entry name" value="alpha/beta hydrolase"/>
    <property type="match status" value="1"/>
</dbReference>
<proteinExistence type="predicted"/>
<dbReference type="InterPro" id="IPR029058">
    <property type="entry name" value="AB_hydrolase_fold"/>
</dbReference>
<dbReference type="EMBL" id="JHAC01000064">
    <property type="protein sequence ID" value="EYB66805.1"/>
    <property type="molecule type" value="Genomic_DNA"/>
</dbReference>
<dbReference type="InterPro" id="IPR037523">
    <property type="entry name" value="VOC_core"/>
</dbReference>
<dbReference type="RefSeq" id="WP_051517445.1">
    <property type="nucleotide sequence ID" value="NZ_JHAC01000064.1"/>
</dbReference>
<feature type="domain" description="VOC" evidence="1">
    <location>
        <begin position="151"/>
        <end position="269"/>
    </location>
</feature>
<dbReference type="PROSITE" id="PS51819">
    <property type="entry name" value="VOC"/>
    <property type="match status" value="2"/>
</dbReference>
<dbReference type="InterPro" id="IPR004360">
    <property type="entry name" value="Glyas_Fos-R_dOase_dom"/>
</dbReference>
<feature type="domain" description="VOC" evidence="1">
    <location>
        <begin position="4"/>
        <end position="129"/>
    </location>
</feature>
<sequence>MTTGIHHTTGITGDAQANVDFYADLLGLRLVKRTVSHNDPTTLHLFYGDAAGTPGTLLSFFAWPDTARGRRGSGQAGEIGLTVPLESLGDWMQRLLSRGVTFGGPTRDGDTSRLTLEDPDGLPIVLVGVPDAPAGRPWAGSTIPAAMQVRGIHHVVFWTEDPQETGAVLEQHLGFRRVGEVDGLHTYRAAAQLGHTVYLRDTSGFWPSAGGVGTLHHVAFRTASAESEQAILNAVREDGLEVSEVREHGYFQSIYFREPGGSLIEVATDGPGFTLDEDAAHLGERLVLPPELEAQRQDIEVTLPHIALPGEARLPARDLGWIHRFQPGTADLTLLLLHGTGGNETSLLSLGRQLAPEANLLSVRGRSLEEGSPRFFRRFSAARYDQAHLVEEADALAQFVRDAAALYDLDPGQVIALGYSNGANIALATLARHPSTLAGAVLLRPVMALDDQPQTDLNRLPVLVLHGQRDPFLPLAKAVTPYLRQSGADVQEERLEAGHELISQDLALTAGWLRDQARHLAGRPQSGEES</sequence>